<dbReference type="InterPro" id="IPR000796">
    <property type="entry name" value="Asp_trans"/>
</dbReference>
<name>A0A0C3FME3_PILCF</name>
<evidence type="ECO:0000256" key="5">
    <source>
        <dbReference type="ARBA" id="ARBA00022679"/>
    </source>
</evidence>
<dbReference type="EC" id="2.6.1.1" evidence="8"/>
<proteinExistence type="inferred from homology"/>
<dbReference type="FunCoup" id="A0A0C3FME3">
    <property type="interactions" value="520"/>
</dbReference>
<evidence type="ECO:0000256" key="1">
    <source>
        <dbReference type="ARBA" id="ARBA00001933"/>
    </source>
</evidence>
<dbReference type="FunFam" id="3.40.640.10:FF:000026">
    <property type="entry name" value="Aspartate aminotransferase"/>
    <property type="match status" value="1"/>
</dbReference>
<dbReference type="PANTHER" id="PTHR11879:SF22">
    <property type="entry name" value="ASPARTATE AMINOTRANSFERASE, MITOCHONDRIAL"/>
    <property type="match status" value="1"/>
</dbReference>
<dbReference type="Proteomes" id="UP000054166">
    <property type="component" value="Unassembled WGS sequence"/>
</dbReference>
<gene>
    <name evidence="10" type="ORF">PILCRDRAFT_5589</name>
</gene>
<dbReference type="HOGENOM" id="CLU_032440_1_2_1"/>
<comment type="similarity">
    <text evidence="2">Belongs to the class-I pyridoxal-phosphate-dependent aminotransferase family.</text>
</comment>
<evidence type="ECO:0000313" key="11">
    <source>
        <dbReference type="Proteomes" id="UP000054166"/>
    </source>
</evidence>
<protein>
    <recommendedName>
        <fullName evidence="8">Aspartate aminotransferase</fullName>
        <ecNumber evidence="8">2.6.1.1</ecNumber>
    </recommendedName>
</protein>
<accession>A0A0C3FME3</accession>
<reference evidence="11" key="2">
    <citation type="submission" date="2015-01" db="EMBL/GenBank/DDBJ databases">
        <title>Evolutionary Origins and Diversification of the Mycorrhizal Mutualists.</title>
        <authorList>
            <consortium name="DOE Joint Genome Institute"/>
            <consortium name="Mycorrhizal Genomics Consortium"/>
            <person name="Kohler A."/>
            <person name="Kuo A."/>
            <person name="Nagy L.G."/>
            <person name="Floudas D."/>
            <person name="Copeland A."/>
            <person name="Barry K.W."/>
            <person name="Cichocki N."/>
            <person name="Veneault-Fourrey C."/>
            <person name="LaButti K."/>
            <person name="Lindquist E.A."/>
            <person name="Lipzen A."/>
            <person name="Lundell T."/>
            <person name="Morin E."/>
            <person name="Murat C."/>
            <person name="Riley R."/>
            <person name="Ohm R."/>
            <person name="Sun H."/>
            <person name="Tunlid A."/>
            <person name="Henrissat B."/>
            <person name="Grigoriev I.V."/>
            <person name="Hibbett D.S."/>
            <person name="Martin F."/>
        </authorList>
    </citation>
    <scope>NUCLEOTIDE SEQUENCE [LARGE SCALE GENOMIC DNA]</scope>
    <source>
        <strain evidence="11">F 1598</strain>
    </source>
</reference>
<dbReference type="NCBIfam" id="NF006719">
    <property type="entry name" value="PRK09257.1"/>
    <property type="match status" value="1"/>
</dbReference>
<keyword evidence="11" id="KW-1185">Reference proteome</keyword>
<dbReference type="GO" id="GO:0030170">
    <property type="term" value="F:pyridoxal phosphate binding"/>
    <property type="evidence" value="ECO:0007669"/>
    <property type="project" value="InterPro"/>
</dbReference>
<dbReference type="GO" id="GO:0006533">
    <property type="term" value="P:L-aspartate catabolic process"/>
    <property type="evidence" value="ECO:0007669"/>
    <property type="project" value="TreeGrafter"/>
</dbReference>
<dbReference type="Pfam" id="PF00155">
    <property type="entry name" value="Aminotran_1_2"/>
    <property type="match status" value="1"/>
</dbReference>
<dbReference type="Gene3D" id="3.40.640.10">
    <property type="entry name" value="Type I PLP-dependent aspartate aminotransferase-like (Major domain)"/>
    <property type="match status" value="1"/>
</dbReference>
<evidence type="ECO:0000256" key="2">
    <source>
        <dbReference type="ARBA" id="ARBA00007441"/>
    </source>
</evidence>
<dbReference type="SUPFAM" id="SSF53383">
    <property type="entry name" value="PLP-dependent transferases"/>
    <property type="match status" value="1"/>
</dbReference>
<dbReference type="OrthoDB" id="6752799at2759"/>
<keyword evidence="4 8" id="KW-0032">Aminotransferase</keyword>
<dbReference type="CDD" id="cd00609">
    <property type="entry name" value="AAT_like"/>
    <property type="match status" value="1"/>
</dbReference>
<evidence type="ECO:0000256" key="4">
    <source>
        <dbReference type="ARBA" id="ARBA00022576"/>
    </source>
</evidence>
<comment type="subunit">
    <text evidence="3 8">Homodimer.</text>
</comment>
<organism evidence="10 11">
    <name type="scientific">Piloderma croceum (strain F 1598)</name>
    <dbReference type="NCBI Taxonomy" id="765440"/>
    <lineage>
        <taxon>Eukaryota</taxon>
        <taxon>Fungi</taxon>
        <taxon>Dikarya</taxon>
        <taxon>Basidiomycota</taxon>
        <taxon>Agaricomycotina</taxon>
        <taxon>Agaricomycetes</taxon>
        <taxon>Agaricomycetidae</taxon>
        <taxon>Atheliales</taxon>
        <taxon>Atheliaceae</taxon>
        <taxon>Piloderma</taxon>
    </lineage>
</organism>
<evidence type="ECO:0000259" key="9">
    <source>
        <dbReference type="Pfam" id="PF00155"/>
    </source>
</evidence>
<dbReference type="InterPro" id="IPR015424">
    <property type="entry name" value="PyrdxlP-dep_Trfase"/>
</dbReference>
<dbReference type="InterPro" id="IPR004838">
    <property type="entry name" value="NHTrfase_class1_PyrdxlP-BS"/>
</dbReference>
<dbReference type="InterPro" id="IPR015421">
    <property type="entry name" value="PyrdxlP-dep_Trfase_major"/>
</dbReference>
<evidence type="ECO:0000256" key="8">
    <source>
        <dbReference type="RuleBase" id="RU000480"/>
    </source>
</evidence>
<dbReference type="STRING" id="765440.A0A0C3FME3"/>
<comment type="miscellaneous">
    <text evidence="8">In eukaryotes there are cytoplasmic, mitochondrial and chloroplastic isozymes.</text>
</comment>
<evidence type="ECO:0000256" key="6">
    <source>
        <dbReference type="ARBA" id="ARBA00022898"/>
    </source>
</evidence>
<comment type="catalytic activity">
    <reaction evidence="7 8">
        <text>L-aspartate + 2-oxoglutarate = oxaloacetate + L-glutamate</text>
        <dbReference type="Rhea" id="RHEA:21824"/>
        <dbReference type="ChEBI" id="CHEBI:16452"/>
        <dbReference type="ChEBI" id="CHEBI:16810"/>
        <dbReference type="ChEBI" id="CHEBI:29985"/>
        <dbReference type="ChEBI" id="CHEBI:29991"/>
        <dbReference type="EC" id="2.6.1.1"/>
    </reaction>
</comment>
<reference evidence="10 11" key="1">
    <citation type="submission" date="2014-04" db="EMBL/GenBank/DDBJ databases">
        <authorList>
            <consortium name="DOE Joint Genome Institute"/>
            <person name="Kuo A."/>
            <person name="Tarkka M."/>
            <person name="Buscot F."/>
            <person name="Kohler A."/>
            <person name="Nagy L.G."/>
            <person name="Floudas D."/>
            <person name="Copeland A."/>
            <person name="Barry K.W."/>
            <person name="Cichocki N."/>
            <person name="Veneault-Fourrey C."/>
            <person name="LaButti K."/>
            <person name="Lindquist E.A."/>
            <person name="Lipzen A."/>
            <person name="Lundell T."/>
            <person name="Morin E."/>
            <person name="Murat C."/>
            <person name="Sun H."/>
            <person name="Tunlid A."/>
            <person name="Henrissat B."/>
            <person name="Grigoriev I.V."/>
            <person name="Hibbett D.S."/>
            <person name="Martin F."/>
            <person name="Nordberg H.P."/>
            <person name="Cantor M.N."/>
            <person name="Hua S.X."/>
        </authorList>
    </citation>
    <scope>NUCLEOTIDE SEQUENCE [LARGE SCALE GENOMIC DNA]</scope>
    <source>
        <strain evidence="10 11">F 1598</strain>
    </source>
</reference>
<keyword evidence="6" id="KW-0663">Pyridoxal phosphate</keyword>
<dbReference type="AlphaFoldDB" id="A0A0C3FME3"/>
<dbReference type="EMBL" id="KN832985">
    <property type="protein sequence ID" value="KIM85250.1"/>
    <property type="molecule type" value="Genomic_DNA"/>
</dbReference>
<dbReference type="PRINTS" id="PR00799">
    <property type="entry name" value="TRANSAMINASE"/>
</dbReference>
<comment type="cofactor">
    <cofactor evidence="1">
        <name>pyridoxal 5'-phosphate</name>
        <dbReference type="ChEBI" id="CHEBI:597326"/>
    </cofactor>
</comment>
<dbReference type="InParanoid" id="A0A0C3FME3"/>
<evidence type="ECO:0000256" key="3">
    <source>
        <dbReference type="ARBA" id="ARBA00011738"/>
    </source>
</evidence>
<dbReference type="InterPro" id="IPR015422">
    <property type="entry name" value="PyrdxlP-dep_Trfase_small"/>
</dbReference>
<dbReference type="PANTHER" id="PTHR11879">
    <property type="entry name" value="ASPARTATE AMINOTRANSFERASE"/>
    <property type="match status" value="1"/>
</dbReference>
<feature type="domain" description="Aminotransferase class I/classII large" evidence="9">
    <location>
        <begin position="47"/>
        <end position="414"/>
    </location>
</feature>
<dbReference type="Gene3D" id="3.90.1150.10">
    <property type="entry name" value="Aspartate Aminotransferase, domain 1"/>
    <property type="match status" value="1"/>
</dbReference>
<keyword evidence="5 8" id="KW-0808">Transferase</keyword>
<dbReference type="InterPro" id="IPR004839">
    <property type="entry name" value="Aminotransferase_I/II_large"/>
</dbReference>
<dbReference type="PROSITE" id="PS00105">
    <property type="entry name" value="AA_TRANSFER_CLASS_1"/>
    <property type="match status" value="1"/>
</dbReference>
<dbReference type="FunFam" id="3.90.1150.10:FF:000001">
    <property type="entry name" value="Aspartate aminotransferase"/>
    <property type="match status" value="1"/>
</dbReference>
<dbReference type="GO" id="GO:0005739">
    <property type="term" value="C:mitochondrion"/>
    <property type="evidence" value="ECO:0007669"/>
    <property type="project" value="TreeGrafter"/>
</dbReference>
<sequence>MLANTLARRVPLNSLPRALSTWSAVPAGPPDPILGITEAFKADKDPRKINLGVGAYRDENGKPYVLNAVKKAESLLTATSPDKEYLPITGLPEFTKHAAKLAYGADSVPLKEGAIAVTQSISGTGALRIGGAFLARHYPHSKIIYLPVPTWGNHIPIFKDSGLEVRGYRYFDKKSVGLDFEGLKEDLNNAPEGAIVLLHACAHNPTGVDPTHAQWAEISDVIASKKLFPFFDMAYQGFASGSTTHDAFAVRHFVKHGHQIALAQSFAKNMGLYGERVGLFSLTTKDAEEKKRVDSQLKIVIRPMYSNPPLHGALLANAILGNEELYQEWEGEVKGMAERIISMRERLYGLLTNELKTPGEWGHIKSQIGMFSFTGMKPEQCKALAEKAHVYLTMDGRISMAGLNGSNVEYFAASVDAAVKGTL</sequence>
<evidence type="ECO:0000313" key="10">
    <source>
        <dbReference type="EMBL" id="KIM85250.1"/>
    </source>
</evidence>
<dbReference type="GO" id="GO:0004069">
    <property type="term" value="F:L-aspartate:2-oxoglutarate aminotransferase activity"/>
    <property type="evidence" value="ECO:0007669"/>
    <property type="project" value="UniProtKB-EC"/>
</dbReference>
<evidence type="ECO:0000256" key="7">
    <source>
        <dbReference type="ARBA" id="ARBA00049185"/>
    </source>
</evidence>